<evidence type="ECO:0000256" key="1">
    <source>
        <dbReference type="ARBA" id="ARBA00022676"/>
    </source>
</evidence>
<keyword evidence="2" id="KW-0808">Transferase</keyword>
<dbReference type="AlphaFoldDB" id="A0A1Y4SXE0"/>
<dbReference type="PANTHER" id="PTHR22916">
    <property type="entry name" value="GLYCOSYLTRANSFERASE"/>
    <property type="match status" value="1"/>
</dbReference>
<dbReference type="SUPFAM" id="SSF53448">
    <property type="entry name" value="Nucleotide-diphospho-sugar transferases"/>
    <property type="match status" value="1"/>
</dbReference>
<keyword evidence="1" id="KW-0328">Glycosyltransferase</keyword>
<dbReference type="EMBL" id="NFLJ01000027">
    <property type="protein sequence ID" value="OUQ33641.1"/>
    <property type="molecule type" value="Genomic_DNA"/>
</dbReference>
<dbReference type="Pfam" id="PF00535">
    <property type="entry name" value="Glycos_transf_2"/>
    <property type="match status" value="1"/>
</dbReference>
<keyword evidence="5" id="KW-1185">Reference proteome</keyword>
<dbReference type="PANTHER" id="PTHR22916:SF51">
    <property type="entry name" value="GLYCOSYLTRANSFERASE EPSH-RELATED"/>
    <property type="match status" value="1"/>
</dbReference>
<dbReference type="InterPro" id="IPR001173">
    <property type="entry name" value="Glyco_trans_2-like"/>
</dbReference>
<name>A0A1Y4SXE0_9FIRM</name>
<feature type="non-terminal residue" evidence="4">
    <location>
        <position position="170"/>
    </location>
</feature>
<dbReference type="Gene3D" id="3.90.550.10">
    <property type="entry name" value="Spore Coat Polysaccharide Biosynthesis Protein SpsA, Chain A"/>
    <property type="match status" value="1"/>
</dbReference>
<evidence type="ECO:0000313" key="4">
    <source>
        <dbReference type="EMBL" id="OUQ33641.1"/>
    </source>
</evidence>
<dbReference type="OrthoDB" id="396512at2"/>
<accession>A0A1Y4SXE0</accession>
<evidence type="ECO:0000256" key="2">
    <source>
        <dbReference type="ARBA" id="ARBA00022679"/>
    </source>
</evidence>
<dbReference type="InterPro" id="IPR029044">
    <property type="entry name" value="Nucleotide-diphossugar_trans"/>
</dbReference>
<feature type="domain" description="Glycosyltransferase 2-like" evidence="3">
    <location>
        <begin position="4"/>
        <end position="122"/>
    </location>
</feature>
<comment type="caution">
    <text evidence="4">The sequence shown here is derived from an EMBL/GenBank/DDBJ whole genome shotgun (WGS) entry which is preliminary data.</text>
</comment>
<protein>
    <recommendedName>
        <fullName evidence="3">Glycosyltransferase 2-like domain-containing protein</fullName>
    </recommendedName>
</protein>
<organism evidence="4 5">
    <name type="scientific">Massilimicrobiota timonensis</name>
    <dbReference type="NCBI Taxonomy" id="1776392"/>
    <lineage>
        <taxon>Bacteria</taxon>
        <taxon>Bacillati</taxon>
        <taxon>Bacillota</taxon>
        <taxon>Erysipelotrichia</taxon>
        <taxon>Erysipelotrichales</taxon>
        <taxon>Erysipelotrichaceae</taxon>
        <taxon>Massilimicrobiota</taxon>
    </lineage>
</organism>
<sequence>MLFSIIIPVYNVENYLNACIGSILPQLEENTNDVEILLINDGSTDRSGLICDHYKKEHPHLFRVFHNKNQGLFLSRRYGFKKAQGKYIINCDSDDSLAINTITILKKIIEKEQPDLILYNMNLWDGINTSSYFENVFTKDKVCSVDKNELLKNFFISHESISMCTKVFKK</sequence>
<dbReference type="Proteomes" id="UP000195305">
    <property type="component" value="Unassembled WGS sequence"/>
</dbReference>
<proteinExistence type="predicted"/>
<evidence type="ECO:0000259" key="3">
    <source>
        <dbReference type="Pfam" id="PF00535"/>
    </source>
</evidence>
<dbReference type="GO" id="GO:0016757">
    <property type="term" value="F:glycosyltransferase activity"/>
    <property type="evidence" value="ECO:0007669"/>
    <property type="project" value="UniProtKB-KW"/>
</dbReference>
<evidence type="ECO:0000313" key="5">
    <source>
        <dbReference type="Proteomes" id="UP000195305"/>
    </source>
</evidence>
<dbReference type="RefSeq" id="WP_143746956.1">
    <property type="nucleotide sequence ID" value="NZ_NFLJ01000027.1"/>
</dbReference>
<gene>
    <name evidence="4" type="ORF">B5E75_09575</name>
</gene>
<dbReference type="CDD" id="cd00761">
    <property type="entry name" value="Glyco_tranf_GTA_type"/>
    <property type="match status" value="1"/>
</dbReference>
<reference evidence="4 5" key="1">
    <citation type="journal article" date="2018" name="BMC Genomics">
        <title>Whole genome sequencing and function prediction of 133 gut anaerobes isolated from chicken caecum in pure cultures.</title>
        <authorList>
            <person name="Medvecky M."/>
            <person name="Cejkova D."/>
            <person name="Polansky O."/>
            <person name="Karasova D."/>
            <person name="Kubasova T."/>
            <person name="Cizek A."/>
            <person name="Rychlik I."/>
        </authorList>
    </citation>
    <scope>NUCLEOTIDE SEQUENCE [LARGE SCALE GENOMIC DNA]</scope>
    <source>
        <strain evidence="4 5">An13</strain>
    </source>
</reference>